<dbReference type="InterPro" id="IPR003593">
    <property type="entry name" value="AAA+_ATPase"/>
</dbReference>
<dbReference type="PANTHER" id="PTHR43335:SF4">
    <property type="entry name" value="ABC TRANSPORTER, ATP-BINDING PROTEIN"/>
    <property type="match status" value="1"/>
</dbReference>
<sequence length="304" mass="34165">MIAVQGLTKDFGAVKAVKNISFQIDPGEIVAFLGPNGAGKTTTMRILTGFIPPTSGQCRIKDIPIDQDPIAIKRIIGYLPEDNPLYYDMKVYEYLDFIGEIRRISNPKARIQEVIGQCGLESVIGKEIGTLSRGYKQRVGVAQAIIHNPDILILDEPTEGLDPNQVVELRKLIRELGEEKTVMLSTHILSEAEATCKRVIIINRGELVADGAMDEINYISKGGEQISLEIIAEKSPEPVFEKIKEIKHLELTTHTGSRYFYNITADKDIRELLFKTAVKQKWTILDMHRRTASLEDVFRELTKE</sequence>
<keyword evidence="2" id="KW-0813">Transport</keyword>
<keyword evidence="3" id="KW-0547">Nucleotide-binding</keyword>
<evidence type="ECO:0000256" key="2">
    <source>
        <dbReference type="ARBA" id="ARBA00022448"/>
    </source>
</evidence>
<evidence type="ECO:0000259" key="5">
    <source>
        <dbReference type="PROSITE" id="PS50893"/>
    </source>
</evidence>
<gene>
    <name evidence="6" type="ORF">BXT86_00190</name>
</gene>
<dbReference type="Pfam" id="PF00005">
    <property type="entry name" value="ABC_tran"/>
    <property type="match status" value="1"/>
</dbReference>
<dbReference type="Gene3D" id="3.40.50.300">
    <property type="entry name" value="P-loop containing nucleotide triphosphate hydrolases"/>
    <property type="match status" value="1"/>
</dbReference>
<accession>A0A1V4QIS0</accession>
<evidence type="ECO:0000256" key="4">
    <source>
        <dbReference type="ARBA" id="ARBA00022840"/>
    </source>
</evidence>
<dbReference type="EMBL" id="MUKB01000003">
    <property type="protein sequence ID" value="OPX18616.1"/>
    <property type="molecule type" value="Genomic_DNA"/>
</dbReference>
<dbReference type="GO" id="GO:0005524">
    <property type="term" value="F:ATP binding"/>
    <property type="evidence" value="ECO:0007669"/>
    <property type="project" value="UniProtKB-KW"/>
</dbReference>
<name>A0A1V4QIS0_UNCW3</name>
<keyword evidence="4" id="KW-0067">ATP-binding</keyword>
<evidence type="ECO:0000313" key="7">
    <source>
        <dbReference type="Proteomes" id="UP000191663"/>
    </source>
</evidence>
<dbReference type="Proteomes" id="UP000191663">
    <property type="component" value="Unassembled WGS sequence"/>
</dbReference>
<dbReference type="InterPro" id="IPR003439">
    <property type="entry name" value="ABC_transporter-like_ATP-bd"/>
</dbReference>
<organism evidence="6 7">
    <name type="scientific">candidate division WOR-3 bacterium 4484_100</name>
    <dbReference type="NCBI Taxonomy" id="1936077"/>
    <lineage>
        <taxon>Bacteria</taxon>
        <taxon>Bacteria division WOR-3</taxon>
    </lineage>
</organism>
<proteinExistence type="inferred from homology"/>
<feature type="domain" description="ABC transporter" evidence="5">
    <location>
        <begin position="2"/>
        <end position="229"/>
    </location>
</feature>
<dbReference type="PROSITE" id="PS50893">
    <property type="entry name" value="ABC_TRANSPORTER_2"/>
    <property type="match status" value="1"/>
</dbReference>
<dbReference type="InterPro" id="IPR027417">
    <property type="entry name" value="P-loop_NTPase"/>
</dbReference>
<evidence type="ECO:0000313" key="6">
    <source>
        <dbReference type="EMBL" id="OPX18616.1"/>
    </source>
</evidence>
<comment type="caution">
    <text evidence="6">The sequence shown here is derived from an EMBL/GenBank/DDBJ whole genome shotgun (WGS) entry which is preliminary data.</text>
</comment>
<dbReference type="GO" id="GO:0016887">
    <property type="term" value="F:ATP hydrolysis activity"/>
    <property type="evidence" value="ECO:0007669"/>
    <property type="project" value="InterPro"/>
</dbReference>
<protein>
    <recommendedName>
        <fullName evidence="5">ABC transporter domain-containing protein</fullName>
    </recommendedName>
</protein>
<dbReference type="AlphaFoldDB" id="A0A1V4QIS0"/>
<dbReference type="SMART" id="SM00382">
    <property type="entry name" value="AAA"/>
    <property type="match status" value="1"/>
</dbReference>
<evidence type="ECO:0000256" key="3">
    <source>
        <dbReference type="ARBA" id="ARBA00022741"/>
    </source>
</evidence>
<reference evidence="7" key="1">
    <citation type="submission" date="2017-01" db="EMBL/GenBank/DDBJ databases">
        <title>Novel pathways for hydrocarbon cycling and metabolic interdependencies in hydrothermal sediment communities.</title>
        <authorList>
            <person name="Dombrowski N."/>
            <person name="Seitz K."/>
            <person name="Teske A."/>
            <person name="Baker B."/>
        </authorList>
    </citation>
    <scope>NUCLEOTIDE SEQUENCE [LARGE SCALE GENOMIC DNA]</scope>
</reference>
<comment type="similarity">
    <text evidence="1">Belongs to the ABC transporter superfamily.</text>
</comment>
<dbReference type="SUPFAM" id="SSF52540">
    <property type="entry name" value="P-loop containing nucleoside triphosphate hydrolases"/>
    <property type="match status" value="1"/>
</dbReference>
<dbReference type="PANTHER" id="PTHR43335">
    <property type="entry name" value="ABC TRANSPORTER, ATP-BINDING PROTEIN"/>
    <property type="match status" value="1"/>
</dbReference>
<evidence type="ECO:0000256" key="1">
    <source>
        <dbReference type="ARBA" id="ARBA00005417"/>
    </source>
</evidence>